<dbReference type="EMBL" id="CM007649">
    <property type="protein sequence ID" value="ONM35374.1"/>
    <property type="molecule type" value="Genomic_DNA"/>
</dbReference>
<name>A0A1D6N3Y8_MAIZE</name>
<reference evidence="2" key="1">
    <citation type="submission" date="2015-12" db="EMBL/GenBank/DDBJ databases">
        <title>Update maize B73 reference genome by single molecule sequencing technologies.</title>
        <authorList>
            <consortium name="Maize Genome Sequencing Project"/>
            <person name="Ware D."/>
        </authorList>
    </citation>
    <scope>NUCLEOTIDE SEQUENCE [LARGE SCALE GENOMIC DNA]</scope>
    <source>
        <tissue evidence="2">Seedling</tissue>
    </source>
</reference>
<evidence type="ECO:0000256" key="1">
    <source>
        <dbReference type="SAM" id="MobiDB-lite"/>
    </source>
</evidence>
<protein>
    <submittedName>
        <fullName evidence="2">E3 ubiquitin-protein ligase RGLG1</fullName>
    </submittedName>
</protein>
<gene>
    <name evidence="2" type="ORF">ZEAMMB73_Zm00001d042437</name>
</gene>
<dbReference type="ExpressionAtlas" id="A0A1D6N3Y8">
    <property type="expression patterns" value="baseline and differential"/>
</dbReference>
<proteinExistence type="predicted"/>
<sequence>MGQNHSAQDGSGHGRRSFQQQPSAQWGAGGGGYYAQDPNAGYCGAPVPQQGGGYAAPYLPPAYQYQPTAAAPAPQVAKPRQLDRRYSRIADDYHSVDQVRVRWLCRLVNPGY</sequence>
<organism evidence="2">
    <name type="scientific">Zea mays</name>
    <name type="common">Maize</name>
    <dbReference type="NCBI Taxonomy" id="4577"/>
    <lineage>
        <taxon>Eukaryota</taxon>
        <taxon>Viridiplantae</taxon>
        <taxon>Streptophyta</taxon>
        <taxon>Embryophyta</taxon>
        <taxon>Tracheophyta</taxon>
        <taxon>Spermatophyta</taxon>
        <taxon>Magnoliopsida</taxon>
        <taxon>Liliopsida</taxon>
        <taxon>Poales</taxon>
        <taxon>Poaceae</taxon>
        <taxon>PACMAD clade</taxon>
        <taxon>Panicoideae</taxon>
        <taxon>Andropogonodae</taxon>
        <taxon>Andropogoneae</taxon>
        <taxon>Tripsacinae</taxon>
        <taxon>Zea</taxon>
    </lineage>
</organism>
<dbReference type="AlphaFoldDB" id="A0A1D6N3Y8"/>
<feature type="region of interest" description="Disordered" evidence="1">
    <location>
        <begin position="1"/>
        <end position="32"/>
    </location>
</feature>
<evidence type="ECO:0000313" key="2">
    <source>
        <dbReference type="EMBL" id="ONM35374.1"/>
    </source>
</evidence>
<accession>A0A1D6N3Y8</accession>